<dbReference type="AlphaFoldDB" id="A0A0V0ISE6"/>
<evidence type="ECO:0000313" key="2">
    <source>
        <dbReference type="EMBL" id="JAP35517.1"/>
    </source>
</evidence>
<feature type="region of interest" description="Disordered" evidence="1">
    <location>
        <begin position="108"/>
        <end position="128"/>
    </location>
</feature>
<dbReference type="EMBL" id="GEDG01002881">
    <property type="protein sequence ID" value="JAP35517.1"/>
    <property type="molecule type" value="Transcribed_RNA"/>
</dbReference>
<feature type="region of interest" description="Disordered" evidence="1">
    <location>
        <begin position="1"/>
        <end position="66"/>
    </location>
</feature>
<evidence type="ECO:0000256" key="1">
    <source>
        <dbReference type="SAM" id="MobiDB-lite"/>
    </source>
</evidence>
<name>A0A0V0ISE6_SOLCH</name>
<dbReference type="PANTHER" id="PTHR48302:SF3">
    <property type="entry name" value="DUF1985 DOMAIN-CONTAINING PROTEIN"/>
    <property type="match status" value="1"/>
</dbReference>
<dbReference type="PANTHER" id="PTHR48302">
    <property type="entry name" value="ULP1 PROTEASE FAMILY, C-TERMINAL CATALYTIC DOMAIN CONTAINING PROTEIN"/>
    <property type="match status" value="1"/>
</dbReference>
<accession>A0A0V0ISE6</accession>
<sequence length="298" mass="33469">MHASSSCKEKTPPVTHVSRKAKSTPLSSVSTPVKENNVSVQEFHTQPDVSANITPPRSSKKPQDTKEDEIAVLRHDLASFKNSVTNEFKELRLFIRENFKQVMDAVNKSSPQTGAPFQEDGSKSPMHVPDLLNNNSMKDDNQISAFLDRPHFDINEDHTFRFVVEEHVNDKVQKSFHPVGIHIQDPLSVHEQSKGKQPVGMPSLETGDMINLQNNGIQQPQSQLSCSMFCYLASTQLIPKRALWFIQRLLLMILHLCQVKGSESPGRWNCSPYSTNFGSSSGCIMKIDIRRKKSRSGS</sequence>
<proteinExistence type="predicted"/>
<organism evidence="2">
    <name type="scientific">Solanum chacoense</name>
    <name type="common">Chaco potato</name>
    <dbReference type="NCBI Taxonomy" id="4108"/>
    <lineage>
        <taxon>Eukaryota</taxon>
        <taxon>Viridiplantae</taxon>
        <taxon>Streptophyta</taxon>
        <taxon>Embryophyta</taxon>
        <taxon>Tracheophyta</taxon>
        <taxon>Spermatophyta</taxon>
        <taxon>Magnoliopsida</taxon>
        <taxon>eudicotyledons</taxon>
        <taxon>Gunneridae</taxon>
        <taxon>Pentapetalae</taxon>
        <taxon>asterids</taxon>
        <taxon>lamiids</taxon>
        <taxon>Solanales</taxon>
        <taxon>Solanaceae</taxon>
        <taxon>Solanoideae</taxon>
        <taxon>Solaneae</taxon>
        <taxon>Solanum</taxon>
    </lineage>
</organism>
<feature type="compositionally biased region" description="Polar residues" evidence="1">
    <location>
        <begin position="24"/>
        <end position="57"/>
    </location>
</feature>
<protein>
    <submittedName>
        <fullName evidence="2">Putative ovule protein</fullName>
    </submittedName>
</protein>
<reference evidence="2" key="1">
    <citation type="submission" date="2015-12" db="EMBL/GenBank/DDBJ databases">
        <title>Gene expression during late stages of embryo sac development: a critical building block for successful pollen-pistil interactions.</title>
        <authorList>
            <person name="Liu Y."/>
            <person name="Joly V."/>
            <person name="Sabar M."/>
            <person name="Matton D.P."/>
        </authorList>
    </citation>
    <scope>NUCLEOTIDE SEQUENCE</scope>
</reference>